<feature type="chain" id="PRO_5028871205" description="Tetratricopeptide repeat protein" evidence="2">
    <location>
        <begin position="22"/>
        <end position="422"/>
    </location>
</feature>
<keyword evidence="4" id="KW-1185">Reference proteome</keyword>
<keyword evidence="1" id="KW-0175">Coiled coil</keyword>
<dbReference type="InterPro" id="IPR011990">
    <property type="entry name" value="TPR-like_helical_dom_sf"/>
</dbReference>
<dbReference type="Proteomes" id="UP000510822">
    <property type="component" value="Chromosome"/>
</dbReference>
<evidence type="ECO:0008006" key="5">
    <source>
        <dbReference type="Google" id="ProtNLM"/>
    </source>
</evidence>
<sequence>MPQLSAFLITILICISGATLAGTKQLATFSAEQQLELEKLKNELSSKQQENSAKIDLLQQSITAKKEYDKDVLEGPRKSIDWWLTGLTLILAGAAFFVWRTKEKIESEWKEQKAEITSASNKAIAELDKARAGLERELRDSLKQSRSKIQELHQAVLYARQMSDRISDVHDEVKAMVVSSEASPDEKQQAQNFNEALGNTSPQAVLISHAMELERKAKWAEAAEIWRVLTKLNADNYQFWFNLGYSLNLSNAPLLSVLEAYDHSFKINPKEPMTLNNLANTLIQLAKESYNEEKWNYFYQAEEKFIKAIELEPQHHFFNENYGALLLEMAAAASGEDREKYLVQAEEKLSEPCNASENYKYNLACLRTMQGKINETKSLLEEALADGNLPSRETLASDATLTNIQELDWFKKILASLPNEIT</sequence>
<name>A0A7D5ZHK6_9NEIS</name>
<protein>
    <recommendedName>
        <fullName evidence="5">Tetratricopeptide repeat protein</fullName>
    </recommendedName>
</protein>
<gene>
    <name evidence="3" type="ORF">HZU75_11070</name>
</gene>
<evidence type="ECO:0000313" key="4">
    <source>
        <dbReference type="Proteomes" id="UP000510822"/>
    </source>
</evidence>
<dbReference type="RefSeq" id="WP_180306119.1">
    <property type="nucleotide sequence ID" value="NZ_CP058952.1"/>
</dbReference>
<dbReference type="KEGG" id="cfon:HZU75_11070"/>
<feature type="signal peptide" evidence="2">
    <location>
        <begin position="1"/>
        <end position="21"/>
    </location>
</feature>
<feature type="coiled-coil region" evidence="1">
    <location>
        <begin position="30"/>
        <end position="57"/>
    </location>
</feature>
<evidence type="ECO:0000256" key="1">
    <source>
        <dbReference type="SAM" id="Coils"/>
    </source>
</evidence>
<dbReference type="EMBL" id="CP058952">
    <property type="protein sequence ID" value="QLI82029.1"/>
    <property type="molecule type" value="Genomic_DNA"/>
</dbReference>
<reference evidence="3 4" key="1">
    <citation type="journal article" date="2016" name="Int. J. Syst. Evol. Microbiol.">
        <title>Chitinibacter fontanus sp. nov., isolated from a spring.</title>
        <authorList>
            <person name="Sheu S.Y."/>
            <person name="Li Y.S."/>
            <person name="Young C.C."/>
            <person name="Chen W.M."/>
        </authorList>
    </citation>
    <scope>NUCLEOTIDE SEQUENCE [LARGE SCALE GENOMIC DNA]</scope>
    <source>
        <strain evidence="3 4">STM-7</strain>
    </source>
</reference>
<organism evidence="3 4">
    <name type="scientific">Chitinibacter fontanus</name>
    <dbReference type="NCBI Taxonomy" id="1737446"/>
    <lineage>
        <taxon>Bacteria</taxon>
        <taxon>Pseudomonadati</taxon>
        <taxon>Pseudomonadota</taxon>
        <taxon>Betaproteobacteria</taxon>
        <taxon>Neisseriales</taxon>
        <taxon>Chitinibacteraceae</taxon>
        <taxon>Chitinibacter</taxon>
    </lineage>
</organism>
<feature type="coiled-coil region" evidence="1">
    <location>
        <begin position="102"/>
        <end position="155"/>
    </location>
</feature>
<proteinExistence type="predicted"/>
<dbReference type="AlphaFoldDB" id="A0A7D5ZHK6"/>
<evidence type="ECO:0000256" key="2">
    <source>
        <dbReference type="SAM" id="SignalP"/>
    </source>
</evidence>
<accession>A0A7D5ZHK6</accession>
<keyword evidence="2" id="KW-0732">Signal</keyword>
<dbReference type="SUPFAM" id="SSF48452">
    <property type="entry name" value="TPR-like"/>
    <property type="match status" value="1"/>
</dbReference>
<evidence type="ECO:0000313" key="3">
    <source>
        <dbReference type="EMBL" id="QLI82029.1"/>
    </source>
</evidence>
<dbReference type="Gene3D" id="1.25.40.10">
    <property type="entry name" value="Tetratricopeptide repeat domain"/>
    <property type="match status" value="1"/>
</dbReference>